<evidence type="ECO:0000313" key="3">
    <source>
        <dbReference type="EMBL" id="QCI58587.1"/>
    </source>
</evidence>
<dbReference type="SUPFAM" id="SSF53474">
    <property type="entry name" value="alpha/beta-Hydrolases"/>
    <property type="match status" value="1"/>
</dbReference>
<name>A0A4D7AVY4_9FIRM</name>
<dbReference type="Pfam" id="PF00561">
    <property type="entry name" value="Abhydrolase_1"/>
    <property type="match status" value="1"/>
</dbReference>
<dbReference type="PANTHER" id="PTHR43798:SF31">
    <property type="entry name" value="AB HYDROLASE SUPERFAMILY PROTEIN YCLE"/>
    <property type="match status" value="1"/>
</dbReference>
<organism evidence="3 4">
    <name type="scientific">Dysosmobacter welbionis</name>
    <dbReference type="NCBI Taxonomy" id="2093857"/>
    <lineage>
        <taxon>Bacteria</taxon>
        <taxon>Bacillati</taxon>
        <taxon>Bacillota</taxon>
        <taxon>Clostridia</taxon>
        <taxon>Eubacteriales</taxon>
        <taxon>Oscillospiraceae</taxon>
        <taxon>Dysosmobacter</taxon>
    </lineage>
</organism>
<accession>A0A4D7AVY4</accession>
<proteinExistence type="predicted"/>
<evidence type="ECO:0000313" key="4">
    <source>
        <dbReference type="Proteomes" id="UP000298642"/>
    </source>
</evidence>
<dbReference type="InterPro" id="IPR029058">
    <property type="entry name" value="AB_hydrolase_fold"/>
</dbReference>
<reference evidence="4" key="1">
    <citation type="submission" date="2018-12" db="EMBL/GenBank/DDBJ databases">
        <title>Dusodibacter welbiota gen. nov., sp. nov., isolated from human faeces and emended description of the Oscillibacter genus.</title>
        <authorList>
            <person name="Le Roy T."/>
            <person name="Van der Smissen P."/>
            <person name="Delzenne N."/>
            <person name="Muccioli G."/>
            <person name="Collet J.F."/>
            <person name="Cani P.D."/>
        </authorList>
    </citation>
    <scope>NUCLEOTIDE SEQUENCE [LARGE SCALE GENOMIC DNA]</scope>
    <source>
        <strain evidence="4">J115</strain>
    </source>
</reference>
<feature type="domain" description="AB hydrolase-1" evidence="2">
    <location>
        <begin position="29"/>
        <end position="151"/>
    </location>
</feature>
<gene>
    <name evidence="3" type="ORF">EIO64_04580</name>
</gene>
<dbReference type="InterPro" id="IPR000073">
    <property type="entry name" value="AB_hydrolase_1"/>
</dbReference>
<sequence>MIRSKDNFLQVSDGAWIYFEDYGKDKGEPIMILHGFLCSSKFFYKNIDALSADHRLVLIDWRGHGSSSKTLQNLTMDRCAKDVHELIEYLGLEDVTLLGWSMGSSVVMEYYEQFGDEHLKKIGVIDSALYPFSPESWNSHSLAGFNMDAMTATLENALSHHDDYARTFTRLCFHTPPCQEDEDWVSTEMKKLPVYIAFALYNDFLFKDYTETLSKIDIPLLLCCADSPAIPRGSKWGGTIGIW</sequence>
<keyword evidence="4" id="KW-1185">Reference proteome</keyword>
<evidence type="ECO:0000256" key="1">
    <source>
        <dbReference type="ARBA" id="ARBA00022801"/>
    </source>
</evidence>
<keyword evidence="1 3" id="KW-0378">Hydrolase</keyword>
<dbReference type="PANTHER" id="PTHR43798">
    <property type="entry name" value="MONOACYLGLYCEROL LIPASE"/>
    <property type="match status" value="1"/>
</dbReference>
<evidence type="ECO:0000259" key="2">
    <source>
        <dbReference type="Pfam" id="PF00561"/>
    </source>
</evidence>
<dbReference type="GO" id="GO:0016787">
    <property type="term" value="F:hydrolase activity"/>
    <property type="evidence" value="ECO:0007669"/>
    <property type="project" value="UniProtKB-KW"/>
</dbReference>
<dbReference type="RefSeq" id="WP_136890879.1">
    <property type="nucleotide sequence ID" value="NZ_CP034413.3"/>
</dbReference>
<dbReference type="Proteomes" id="UP000298642">
    <property type="component" value="Chromosome"/>
</dbReference>
<dbReference type="Gene3D" id="3.40.50.1820">
    <property type="entry name" value="alpha/beta hydrolase"/>
    <property type="match status" value="1"/>
</dbReference>
<dbReference type="GO" id="GO:0016020">
    <property type="term" value="C:membrane"/>
    <property type="evidence" value="ECO:0007669"/>
    <property type="project" value="TreeGrafter"/>
</dbReference>
<dbReference type="KEGG" id="obj:EIO64_04580"/>
<dbReference type="EMBL" id="CP034413">
    <property type="protein sequence ID" value="QCI58587.1"/>
    <property type="molecule type" value="Genomic_DNA"/>
</dbReference>
<protein>
    <submittedName>
        <fullName evidence="3">Alpha/beta hydrolase</fullName>
    </submittedName>
</protein>
<dbReference type="AlphaFoldDB" id="A0A4D7AVY4"/>
<dbReference type="InterPro" id="IPR050266">
    <property type="entry name" value="AB_hydrolase_sf"/>
</dbReference>